<dbReference type="Gene3D" id="3.40.5.80">
    <property type="match status" value="1"/>
</dbReference>
<dbReference type="RefSeq" id="WP_102247920.1">
    <property type="nucleotide sequence ID" value="NZ_CP025682.1"/>
</dbReference>
<sequence length="141" mass="14346">MTQAKTKSRAASKGAATQPATAPQHTAEGVEPVTTEASGVSPEAGGSEAAAEDLARKAEAVAKPGDDVNDIVAAQRGAPKAGKAAHLQVRALVEGGFRRAGRHWPHEPVTVPAGGFTPEQIEALEAEPLLEVVRVTGEDGA</sequence>
<reference evidence="3 4" key="1">
    <citation type="submission" date="2018-01" db="EMBL/GenBank/DDBJ databases">
        <authorList>
            <person name="Fu G.-Y."/>
        </authorList>
    </citation>
    <scope>NUCLEOTIDE SEQUENCE [LARGE SCALE GENOMIC DNA]</scope>
    <source>
        <strain evidence="3 4">SY39</strain>
    </source>
</reference>
<feature type="region of interest" description="Disordered" evidence="1">
    <location>
        <begin position="1"/>
        <end position="68"/>
    </location>
</feature>
<dbReference type="InterPro" id="IPR041227">
    <property type="entry name" value="FluMu_N"/>
</dbReference>
<feature type="compositionally biased region" description="Basic residues" evidence="1">
    <location>
        <begin position="1"/>
        <end position="10"/>
    </location>
</feature>
<dbReference type="KEGG" id="atw:C0099_13610"/>
<keyword evidence="4" id="KW-1185">Reference proteome</keyword>
<evidence type="ECO:0000313" key="4">
    <source>
        <dbReference type="Proteomes" id="UP000242205"/>
    </source>
</evidence>
<dbReference type="OrthoDB" id="9182902at2"/>
<dbReference type="Pfam" id="PF17891">
    <property type="entry name" value="FluMu_N"/>
    <property type="match status" value="1"/>
</dbReference>
<gene>
    <name evidence="3" type="ORF">C0099_13610</name>
</gene>
<dbReference type="Proteomes" id="UP000242205">
    <property type="component" value="Chromosome"/>
</dbReference>
<organism evidence="3 4">
    <name type="scientific">Pseudazoarcus pumilus</name>
    <dbReference type="NCBI Taxonomy" id="2067960"/>
    <lineage>
        <taxon>Bacteria</taxon>
        <taxon>Pseudomonadati</taxon>
        <taxon>Pseudomonadota</taxon>
        <taxon>Betaproteobacteria</taxon>
        <taxon>Rhodocyclales</taxon>
        <taxon>Zoogloeaceae</taxon>
        <taxon>Pseudazoarcus</taxon>
    </lineage>
</organism>
<accession>A0A2I6S9E7</accession>
<feature type="compositionally biased region" description="Low complexity" evidence="1">
    <location>
        <begin position="15"/>
        <end position="27"/>
    </location>
</feature>
<feature type="compositionally biased region" description="Basic and acidic residues" evidence="1">
    <location>
        <begin position="53"/>
        <end position="66"/>
    </location>
</feature>
<feature type="domain" description="Mu-like prophage FluMu N-terminal" evidence="2">
    <location>
        <begin position="95"/>
        <end position="132"/>
    </location>
</feature>
<evidence type="ECO:0000256" key="1">
    <source>
        <dbReference type="SAM" id="MobiDB-lite"/>
    </source>
</evidence>
<proteinExistence type="predicted"/>
<feature type="compositionally biased region" description="Low complexity" evidence="1">
    <location>
        <begin position="36"/>
        <end position="49"/>
    </location>
</feature>
<dbReference type="EMBL" id="CP025682">
    <property type="protein sequence ID" value="AUN95875.1"/>
    <property type="molecule type" value="Genomic_DNA"/>
</dbReference>
<dbReference type="SUPFAM" id="SSF160059">
    <property type="entry name" value="PriA/YqbF domain"/>
    <property type="match status" value="1"/>
</dbReference>
<protein>
    <recommendedName>
        <fullName evidence="2">Mu-like prophage FluMu N-terminal domain-containing protein</fullName>
    </recommendedName>
</protein>
<dbReference type="AlphaFoldDB" id="A0A2I6S9E7"/>
<evidence type="ECO:0000259" key="2">
    <source>
        <dbReference type="Pfam" id="PF17891"/>
    </source>
</evidence>
<evidence type="ECO:0000313" key="3">
    <source>
        <dbReference type="EMBL" id="AUN95875.1"/>
    </source>
</evidence>
<name>A0A2I6S9E7_9RHOO</name>